<name>A0ABS5TR35_9ACTN</name>
<protein>
    <submittedName>
        <fullName evidence="2">Uncharacterized protein</fullName>
    </submittedName>
</protein>
<dbReference type="Proteomes" id="UP001197247">
    <property type="component" value="Unassembled WGS sequence"/>
</dbReference>
<proteinExistence type="predicted"/>
<evidence type="ECO:0000313" key="3">
    <source>
        <dbReference type="Proteomes" id="UP001197247"/>
    </source>
</evidence>
<evidence type="ECO:0000256" key="1">
    <source>
        <dbReference type="SAM" id="MobiDB-lite"/>
    </source>
</evidence>
<accession>A0ABS5TR35</accession>
<feature type="compositionally biased region" description="Polar residues" evidence="1">
    <location>
        <begin position="116"/>
        <end position="132"/>
    </location>
</feature>
<dbReference type="EMBL" id="JAHBAY010000015">
    <property type="protein sequence ID" value="MBT0773008.1"/>
    <property type="molecule type" value="Genomic_DNA"/>
</dbReference>
<keyword evidence="3" id="KW-1185">Reference proteome</keyword>
<reference evidence="2 3" key="1">
    <citation type="submission" date="2021-05" db="EMBL/GenBank/DDBJ databases">
        <title>Kineosporia and Streptomyces sp. nov. two new marine actinobacteria isolated from Coral.</title>
        <authorList>
            <person name="Buangrab K."/>
            <person name="Sutthacheep M."/>
            <person name="Yeemin T."/>
            <person name="Harunari E."/>
            <person name="Igarashi Y."/>
            <person name="Kanchanasin P."/>
            <person name="Tanasupawat S."/>
            <person name="Phongsopitanun W."/>
        </authorList>
    </citation>
    <scope>NUCLEOTIDE SEQUENCE [LARGE SCALE GENOMIC DNA]</scope>
    <source>
        <strain evidence="2 3">J2-2</strain>
    </source>
</reference>
<gene>
    <name evidence="2" type="ORF">KIH74_28960</name>
</gene>
<feature type="compositionally biased region" description="Low complexity" evidence="1">
    <location>
        <begin position="96"/>
        <end position="108"/>
    </location>
</feature>
<sequence>MPEDELLQALRALGADHEPDVAAIRRRMDDQRPKVVPLRRRVEAAPRKRPVLLSAVAALLVGGGVTVAASQMAPASETTPSKLPVNIPAFETPTADTTSQTPSPSGTTPDDKDQKNSTPDDVATSKSGSKAGSTDEPGSGSTSDGSRTTDAKTGSSSTGSSTQAITSVSELTAGQALSLGDADEDWLAIGTRNDLKTIQKKTALASPLISFTAPESGQSVDGPFKLSWTGGAPEQDRDGTTRWLQTDGATVKVMASSAASTVTLYTGNAMNVSVSGQDLKAQTTTLGDSAAGYAVTVQIPSHSGETTITLESGRGPVHLLAATAASS</sequence>
<organism evidence="2 3">
    <name type="scientific">Kineosporia corallincola</name>
    <dbReference type="NCBI Taxonomy" id="2835133"/>
    <lineage>
        <taxon>Bacteria</taxon>
        <taxon>Bacillati</taxon>
        <taxon>Actinomycetota</taxon>
        <taxon>Actinomycetes</taxon>
        <taxon>Kineosporiales</taxon>
        <taxon>Kineosporiaceae</taxon>
        <taxon>Kineosporia</taxon>
    </lineage>
</organism>
<feature type="region of interest" description="Disordered" evidence="1">
    <location>
        <begin position="75"/>
        <end position="164"/>
    </location>
</feature>
<comment type="caution">
    <text evidence="2">The sequence shown here is derived from an EMBL/GenBank/DDBJ whole genome shotgun (WGS) entry which is preliminary data.</text>
</comment>
<dbReference type="RefSeq" id="WP_214159550.1">
    <property type="nucleotide sequence ID" value="NZ_JAHBAY010000015.1"/>
</dbReference>
<evidence type="ECO:0000313" key="2">
    <source>
        <dbReference type="EMBL" id="MBT0773008.1"/>
    </source>
</evidence>
<feature type="compositionally biased region" description="Low complexity" evidence="1">
    <location>
        <begin position="138"/>
        <end position="164"/>
    </location>
</feature>